<keyword evidence="4" id="KW-1185">Reference proteome</keyword>
<dbReference type="PANTHER" id="PTHR21301">
    <property type="entry name" value="REVERSE TRANSCRIPTASE"/>
    <property type="match status" value="1"/>
</dbReference>
<dbReference type="InterPro" id="IPR058912">
    <property type="entry name" value="HTH_animal"/>
</dbReference>
<evidence type="ECO:0000256" key="1">
    <source>
        <dbReference type="SAM" id="MobiDB-lite"/>
    </source>
</evidence>
<organism evidence="3 4">
    <name type="scientific">Holothuria leucospilota</name>
    <name type="common">Black long sea cucumber</name>
    <name type="synonym">Mertensiothuria leucospilota</name>
    <dbReference type="NCBI Taxonomy" id="206669"/>
    <lineage>
        <taxon>Eukaryota</taxon>
        <taxon>Metazoa</taxon>
        <taxon>Echinodermata</taxon>
        <taxon>Eleutherozoa</taxon>
        <taxon>Echinozoa</taxon>
        <taxon>Holothuroidea</taxon>
        <taxon>Aspidochirotacea</taxon>
        <taxon>Aspidochirotida</taxon>
        <taxon>Holothuriidae</taxon>
        <taxon>Holothuria</taxon>
    </lineage>
</organism>
<protein>
    <recommendedName>
        <fullName evidence="2">Helix-turn-helix domain-containing protein</fullName>
    </recommendedName>
</protein>
<dbReference type="Pfam" id="PF26215">
    <property type="entry name" value="HTH_animal"/>
    <property type="match status" value="1"/>
</dbReference>
<feature type="compositionally biased region" description="Basic and acidic residues" evidence="1">
    <location>
        <begin position="122"/>
        <end position="136"/>
    </location>
</feature>
<dbReference type="OrthoDB" id="6128308at2759"/>
<dbReference type="PANTHER" id="PTHR21301:SF10">
    <property type="entry name" value="REVERSE TRANSCRIPTASE DOMAIN-CONTAINING PROTEIN"/>
    <property type="match status" value="1"/>
</dbReference>
<feature type="domain" description="Helix-turn-helix" evidence="2">
    <location>
        <begin position="67"/>
        <end position="111"/>
    </location>
</feature>
<dbReference type="AlphaFoldDB" id="A0A9Q1BYQ1"/>
<evidence type="ECO:0000259" key="2">
    <source>
        <dbReference type="Pfam" id="PF26215"/>
    </source>
</evidence>
<reference evidence="3" key="1">
    <citation type="submission" date="2021-10" db="EMBL/GenBank/DDBJ databases">
        <title>Tropical sea cucumber genome reveals ecological adaptation and Cuvierian tubules defense mechanism.</title>
        <authorList>
            <person name="Chen T."/>
        </authorList>
    </citation>
    <scope>NUCLEOTIDE SEQUENCE</scope>
    <source>
        <strain evidence="3">Nanhai2018</strain>
        <tissue evidence="3">Muscle</tissue>
    </source>
</reference>
<proteinExistence type="predicted"/>
<gene>
    <name evidence="3" type="ORF">HOLleu_22024</name>
</gene>
<accession>A0A9Q1BYQ1</accession>
<comment type="caution">
    <text evidence="3">The sequence shown here is derived from an EMBL/GenBank/DDBJ whole genome shotgun (WGS) entry which is preliminary data.</text>
</comment>
<dbReference type="Proteomes" id="UP001152320">
    <property type="component" value="Chromosome 10"/>
</dbReference>
<feature type="region of interest" description="Disordered" evidence="1">
    <location>
        <begin position="122"/>
        <end position="141"/>
    </location>
</feature>
<evidence type="ECO:0000313" key="4">
    <source>
        <dbReference type="Proteomes" id="UP001152320"/>
    </source>
</evidence>
<dbReference type="EMBL" id="JAIZAY010000010">
    <property type="protein sequence ID" value="KAJ8034969.1"/>
    <property type="molecule type" value="Genomic_DNA"/>
</dbReference>
<sequence length="247" mass="28140">MIWNHGEDQLHTFLELINSHPTIKFTYEFSPKVVNFLDVSVMVDDRRCLRTDLYSKPTDSYQYELPPGHIKRSIAFSQAIRIKRICSDAATAQKRCHELKEHLNRRGHSRKKCGKEIGRALARDETTRPRSPKKEGVPSVTSYHPGLPDISAILKKYQPLLHQSDYMRNAVPNLPVLSFRNPPSLRDTLVRAKLKAHGNDLLDPNRVCTPCGNKRCSLCNIMLSTSFLRSQANGKVFHLKAKRGSVL</sequence>
<name>A0A9Q1BYQ1_HOLLE</name>
<evidence type="ECO:0000313" key="3">
    <source>
        <dbReference type="EMBL" id="KAJ8034969.1"/>
    </source>
</evidence>